<accession>A0A1W0A8L1</accession>
<evidence type="ECO:0000313" key="3">
    <source>
        <dbReference type="Proteomes" id="UP000243217"/>
    </source>
</evidence>
<evidence type="ECO:0000256" key="1">
    <source>
        <dbReference type="SAM" id="Phobius"/>
    </source>
</evidence>
<feature type="transmembrane region" description="Helical" evidence="1">
    <location>
        <begin position="308"/>
        <end position="329"/>
    </location>
</feature>
<feature type="transmembrane region" description="Helical" evidence="1">
    <location>
        <begin position="134"/>
        <end position="156"/>
    </location>
</feature>
<feature type="transmembrane region" description="Helical" evidence="1">
    <location>
        <begin position="224"/>
        <end position="251"/>
    </location>
</feature>
<proteinExistence type="predicted"/>
<evidence type="ECO:0008006" key="4">
    <source>
        <dbReference type="Google" id="ProtNLM"/>
    </source>
</evidence>
<feature type="transmembrane region" description="Helical" evidence="1">
    <location>
        <begin position="263"/>
        <end position="288"/>
    </location>
</feature>
<name>A0A1W0A8L1_9STRA</name>
<dbReference type="AlphaFoldDB" id="A0A1W0A8L1"/>
<feature type="transmembrane region" description="Helical" evidence="1">
    <location>
        <begin position="177"/>
        <end position="204"/>
    </location>
</feature>
<reference evidence="2 3" key="1">
    <citation type="journal article" date="2014" name="Genome Biol. Evol.">
        <title>The secreted proteins of Achlya hypogyna and Thraustotheca clavata identify the ancestral oomycete secretome and reveal gene acquisitions by horizontal gene transfer.</title>
        <authorList>
            <person name="Misner I."/>
            <person name="Blouin N."/>
            <person name="Leonard G."/>
            <person name="Richards T.A."/>
            <person name="Lane C.E."/>
        </authorList>
    </citation>
    <scope>NUCLEOTIDE SEQUENCE [LARGE SCALE GENOMIC DNA]</scope>
    <source>
        <strain evidence="2 3">ATCC 34112</strain>
    </source>
</reference>
<feature type="non-terminal residue" evidence="2">
    <location>
        <position position="1"/>
    </location>
</feature>
<dbReference type="EMBL" id="JNBS01000319">
    <property type="protein sequence ID" value="OQS06647.1"/>
    <property type="molecule type" value="Genomic_DNA"/>
</dbReference>
<protein>
    <recommendedName>
        <fullName evidence="4">Transmembrane protein</fullName>
    </recommendedName>
</protein>
<keyword evidence="3" id="KW-1185">Reference proteome</keyword>
<comment type="caution">
    <text evidence="2">The sequence shown here is derived from an EMBL/GenBank/DDBJ whole genome shotgun (WGS) entry which is preliminary data.</text>
</comment>
<keyword evidence="1" id="KW-1133">Transmembrane helix</keyword>
<keyword evidence="1" id="KW-0472">Membrane</keyword>
<sequence length="470" mass="53537">PLKTYLCEPFPWQIPAPPAILRDDNVTWEAKEQYFLKGFQTRFKSSMMTENIAVYVNESTTMIRDVMLWPQNFTDCQSDLVPQIISGQCYLPNVFGVNIGIACVWTSLEIESNSTLAPQVATIVYAIRMSFAPAYLTFKFCYRVALLLYILSQMWFKYYKYYLPLARQCSKITKAPRCYIIVGDPTSIFILNPVVCICLVVDMWLSSDVLAVQVVVVDKFINLIQFLLGCFYLSRTVWYCYSCLSLITYLLKRWHWETRFTAVDPTLVAIAAAVVAGPFTYFLAHSAFSKPLIWLFGIIAPSDHDMDASIGVILYISTIGFLPIFYGFGVRKKKKRVLKTKTFYHSFKYNDLKNRLLLGIETFFLGFSQVTRGSIHQILAQYPTLKRSPCISQRGADCYVVLYDSMNQVVDVLRLTLLDCIDLSSPPPNLNVINRNGDSIFGKIEITTSPDGMKLCTLSSSMNSSCPWIE</sequence>
<evidence type="ECO:0000313" key="2">
    <source>
        <dbReference type="EMBL" id="OQS06647.1"/>
    </source>
</evidence>
<keyword evidence="1" id="KW-0812">Transmembrane</keyword>
<dbReference type="OrthoDB" id="66910at2759"/>
<gene>
    <name evidence="2" type="ORF">THRCLA_01323</name>
</gene>
<organism evidence="2 3">
    <name type="scientific">Thraustotheca clavata</name>
    <dbReference type="NCBI Taxonomy" id="74557"/>
    <lineage>
        <taxon>Eukaryota</taxon>
        <taxon>Sar</taxon>
        <taxon>Stramenopiles</taxon>
        <taxon>Oomycota</taxon>
        <taxon>Saprolegniomycetes</taxon>
        <taxon>Saprolegniales</taxon>
        <taxon>Achlyaceae</taxon>
        <taxon>Thraustotheca</taxon>
    </lineage>
</organism>
<dbReference type="Proteomes" id="UP000243217">
    <property type="component" value="Unassembled WGS sequence"/>
</dbReference>